<name>A0A0G4IPP2_PLABS</name>
<organism evidence="10 11">
    <name type="scientific">Plasmodiophora brassicae</name>
    <name type="common">Clubroot disease agent</name>
    <dbReference type="NCBI Taxonomy" id="37360"/>
    <lineage>
        <taxon>Eukaryota</taxon>
        <taxon>Sar</taxon>
        <taxon>Rhizaria</taxon>
        <taxon>Endomyxa</taxon>
        <taxon>Phytomyxea</taxon>
        <taxon>Plasmodiophorida</taxon>
        <taxon>Plasmodiophoridae</taxon>
        <taxon>Plasmodiophora</taxon>
    </lineage>
</organism>
<evidence type="ECO:0000256" key="7">
    <source>
        <dbReference type="SAM" id="Coils"/>
    </source>
</evidence>
<evidence type="ECO:0000256" key="2">
    <source>
        <dbReference type="ARBA" id="ARBA00009063"/>
    </source>
</evidence>
<protein>
    <recommendedName>
        <fullName evidence="9">t-SNARE coiled-coil homology domain-containing protein</fullName>
    </recommendedName>
</protein>
<dbReference type="InterPro" id="IPR000727">
    <property type="entry name" value="T_SNARE_dom"/>
</dbReference>
<dbReference type="GO" id="GO:0031201">
    <property type="term" value="C:SNARE complex"/>
    <property type="evidence" value="ECO:0007669"/>
    <property type="project" value="TreeGrafter"/>
</dbReference>
<evidence type="ECO:0000256" key="6">
    <source>
        <dbReference type="RuleBase" id="RU003858"/>
    </source>
</evidence>
<comment type="subcellular location">
    <subcellularLocation>
        <location evidence="1">Membrane</location>
        <topology evidence="1">Single-pass type IV membrane protein</topology>
    </subcellularLocation>
</comment>
<dbReference type="GO" id="GO:0005886">
    <property type="term" value="C:plasma membrane"/>
    <property type="evidence" value="ECO:0007669"/>
    <property type="project" value="TreeGrafter"/>
</dbReference>
<dbReference type="SMART" id="SM00397">
    <property type="entry name" value="t_SNARE"/>
    <property type="match status" value="1"/>
</dbReference>
<comment type="similarity">
    <text evidence="2 6">Belongs to the syntaxin family.</text>
</comment>
<keyword evidence="5 8" id="KW-0472">Membrane</keyword>
<reference evidence="10 11" key="1">
    <citation type="submission" date="2015-02" db="EMBL/GenBank/DDBJ databases">
        <authorList>
            <person name="Chooi Y.-H."/>
        </authorList>
    </citation>
    <scope>NUCLEOTIDE SEQUENCE [LARGE SCALE GENOMIC DNA]</scope>
    <source>
        <strain evidence="10">E3</strain>
    </source>
</reference>
<dbReference type="GO" id="GO:0012505">
    <property type="term" value="C:endomembrane system"/>
    <property type="evidence" value="ECO:0007669"/>
    <property type="project" value="TreeGrafter"/>
</dbReference>
<dbReference type="GO" id="GO:0005484">
    <property type="term" value="F:SNAP receptor activity"/>
    <property type="evidence" value="ECO:0007669"/>
    <property type="project" value="InterPro"/>
</dbReference>
<dbReference type="OrthoDB" id="10255013at2759"/>
<dbReference type="STRING" id="37360.A0A0G4IPP2"/>
<dbReference type="AlphaFoldDB" id="A0A0G4IPP2"/>
<dbReference type="Gene3D" id="1.20.5.110">
    <property type="match status" value="1"/>
</dbReference>
<dbReference type="PROSITE" id="PS00914">
    <property type="entry name" value="SYNTAXIN"/>
    <property type="match status" value="1"/>
</dbReference>
<dbReference type="GO" id="GO:0000149">
    <property type="term" value="F:SNARE binding"/>
    <property type="evidence" value="ECO:0007669"/>
    <property type="project" value="TreeGrafter"/>
</dbReference>
<evidence type="ECO:0000259" key="9">
    <source>
        <dbReference type="PROSITE" id="PS50192"/>
    </source>
</evidence>
<feature type="non-terminal residue" evidence="10">
    <location>
        <position position="1"/>
    </location>
</feature>
<dbReference type="InterPro" id="IPR045242">
    <property type="entry name" value="Syntaxin"/>
</dbReference>
<evidence type="ECO:0000313" key="11">
    <source>
        <dbReference type="Proteomes" id="UP000039324"/>
    </source>
</evidence>
<feature type="coiled-coil region" evidence="7">
    <location>
        <begin position="139"/>
        <end position="173"/>
    </location>
</feature>
<dbReference type="GO" id="GO:0048278">
    <property type="term" value="P:vesicle docking"/>
    <property type="evidence" value="ECO:0007669"/>
    <property type="project" value="TreeGrafter"/>
</dbReference>
<keyword evidence="4 8" id="KW-1133">Transmembrane helix</keyword>
<feature type="domain" description="T-SNARE coiled-coil homology" evidence="9">
    <location>
        <begin position="258"/>
        <end position="320"/>
    </location>
</feature>
<dbReference type="InterPro" id="IPR006012">
    <property type="entry name" value="Syntaxin/epimorphin_CS"/>
</dbReference>
<evidence type="ECO:0000256" key="8">
    <source>
        <dbReference type="SAM" id="Phobius"/>
    </source>
</evidence>
<keyword evidence="7" id="KW-0175">Coiled coil</keyword>
<keyword evidence="3 8" id="KW-0812">Transmembrane</keyword>
<dbReference type="PANTHER" id="PTHR19957:SF307">
    <property type="entry name" value="PROTEIN SSO1-RELATED"/>
    <property type="match status" value="1"/>
</dbReference>
<dbReference type="InterPro" id="IPR010989">
    <property type="entry name" value="SNARE"/>
</dbReference>
<dbReference type="InterPro" id="IPR006011">
    <property type="entry name" value="Syntaxin_N"/>
</dbReference>
<keyword evidence="11" id="KW-1185">Reference proteome</keyword>
<evidence type="ECO:0000256" key="1">
    <source>
        <dbReference type="ARBA" id="ARBA00004211"/>
    </source>
</evidence>
<dbReference type="GO" id="GO:0006886">
    <property type="term" value="P:intracellular protein transport"/>
    <property type="evidence" value="ECO:0007669"/>
    <property type="project" value="InterPro"/>
</dbReference>
<evidence type="ECO:0000256" key="4">
    <source>
        <dbReference type="ARBA" id="ARBA00022989"/>
    </source>
</evidence>
<dbReference type="GO" id="GO:0006906">
    <property type="term" value="P:vesicle fusion"/>
    <property type="evidence" value="ECO:0007669"/>
    <property type="project" value="TreeGrafter"/>
</dbReference>
<dbReference type="PANTHER" id="PTHR19957">
    <property type="entry name" value="SYNTAXIN"/>
    <property type="match status" value="1"/>
</dbReference>
<dbReference type="OMA" id="RWICFIL"/>
<dbReference type="Proteomes" id="UP000039324">
    <property type="component" value="Unassembled WGS sequence"/>
</dbReference>
<feature type="transmembrane region" description="Helical" evidence="8">
    <location>
        <begin position="333"/>
        <end position="352"/>
    </location>
</feature>
<dbReference type="SMART" id="SM00503">
    <property type="entry name" value="SynN"/>
    <property type="match status" value="1"/>
</dbReference>
<dbReference type="Pfam" id="PF00804">
    <property type="entry name" value="Syntaxin"/>
    <property type="match status" value="1"/>
</dbReference>
<sequence>LPRSVLSPFRRSARFVAGGGACDRRRSTRRNVRPYCRRRSYRRLPGARRRRTRLAVAMQSRLDDLKASGDSPNDKKVETKVEMVKLEIERGKSEVDESLAPFAAVMAGIQKIEKHVETINLLKQRSKQEVKDDAQRKIMEDLERTMIASKREARTVKSELDRIAAENAKLEDQGSTTAQIRKNLLNTHARHFQEVVIEYQTAGDAFRESLKERIARQARIVKEDITEDQIEELMNSPSPGAIFQSAVVRLDDRMIDVVHEIEDRHKGMLAIEQGVKEIQELFQDMACLVDLQQETLDVIEKNVLDASKNTKEGEKNMIKAEKHSKNARKAQCWILFIIAVVAILIVVFVILVKH</sequence>
<gene>
    <name evidence="10" type="ORF">PBRA_000536</name>
</gene>
<dbReference type="SUPFAM" id="SSF47661">
    <property type="entry name" value="t-snare proteins"/>
    <property type="match status" value="1"/>
</dbReference>
<dbReference type="GO" id="GO:0006887">
    <property type="term" value="P:exocytosis"/>
    <property type="evidence" value="ECO:0007669"/>
    <property type="project" value="TreeGrafter"/>
</dbReference>
<dbReference type="Pfam" id="PF05739">
    <property type="entry name" value="SNARE"/>
    <property type="match status" value="1"/>
</dbReference>
<dbReference type="CDD" id="cd15848">
    <property type="entry name" value="SNARE_syntaxin1-like"/>
    <property type="match status" value="1"/>
</dbReference>
<evidence type="ECO:0000256" key="3">
    <source>
        <dbReference type="ARBA" id="ARBA00022692"/>
    </source>
</evidence>
<accession>A0A0G4IPP2</accession>
<evidence type="ECO:0000313" key="10">
    <source>
        <dbReference type="EMBL" id="CEO97190.1"/>
    </source>
</evidence>
<dbReference type="EMBL" id="CDSF01000079">
    <property type="protein sequence ID" value="CEO97190.1"/>
    <property type="molecule type" value="Genomic_DNA"/>
</dbReference>
<dbReference type="Gene3D" id="1.20.58.70">
    <property type="match status" value="1"/>
</dbReference>
<dbReference type="PROSITE" id="PS50192">
    <property type="entry name" value="T_SNARE"/>
    <property type="match status" value="1"/>
</dbReference>
<proteinExistence type="inferred from homology"/>
<evidence type="ECO:0000256" key="5">
    <source>
        <dbReference type="ARBA" id="ARBA00023136"/>
    </source>
</evidence>